<dbReference type="EMBL" id="LHPF02000002">
    <property type="protein sequence ID" value="PSC75444.1"/>
    <property type="molecule type" value="Genomic_DNA"/>
</dbReference>
<dbReference type="GO" id="GO:0000160">
    <property type="term" value="P:phosphorelay signal transduction system"/>
    <property type="evidence" value="ECO:0007669"/>
    <property type="project" value="InterPro"/>
</dbReference>
<comment type="caution">
    <text evidence="3">The sequence shown here is derived from an EMBL/GenBank/DDBJ whole genome shotgun (WGS) entry which is preliminary data.</text>
</comment>
<evidence type="ECO:0000313" key="3">
    <source>
        <dbReference type="EMBL" id="PSC75444.1"/>
    </source>
</evidence>
<reference evidence="3 4" key="1">
    <citation type="journal article" date="2018" name="Plant J.">
        <title>Genome sequences of Chlorella sorokiniana UTEX 1602 and Micractinium conductrix SAG 241.80: implications to maltose excretion by a green alga.</title>
        <authorList>
            <person name="Arriola M.B."/>
            <person name="Velmurugan N."/>
            <person name="Zhang Y."/>
            <person name="Plunkett M.H."/>
            <person name="Hondzo H."/>
            <person name="Barney B.M."/>
        </authorList>
    </citation>
    <scope>NUCLEOTIDE SEQUENCE [LARGE SCALE GENOMIC DNA]</scope>
    <source>
        <strain evidence="3 4">SAG 241.80</strain>
    </source>
</reference>
<dbReference type="AlphaFoldDB" id="A0A2P6VMX8"/>
<comment type="caution">
    <text evidence="1">Lacks conserved residue(s) required for the propagation of feature annotation.</text>
</comment>
<dbReference type="InterPro" id="IPR001789">
    <property type="entry name" value="Sig_transdc_resp-reg_receiver"/>
</dbReference>
<dbReference type="PROSITE" id="PS50110">
    <property type="entry name" value="RESPONSE_REGULATORY"/>
    <property type="match status" value="1"/>
</dbReference>
<evidence type="ECO:0000259" key="2">
    <source>
        <dbReference type="PROSITE" id="PS50110"/>
    </source>
</evidence>
<dbReference type="Proteomes" id="UP000239649">
    <property type="component" value="Unassembled WGS sequence"/>
</dbReference>
<keyword evidence="4" id="KW-1185">Reference proteome</keyword>
<sequence length="325" mass="32580">MSECGSTQDVLRAVHLGAADFLDKPLSLLKLKNIWQHSVRKMMLKAAGPRRSPVPMAGMAPAPVATLPMVLPFHQGGALPLPPWTAMAATKPAPASTASPSLTSSPSLSLLELESMGPESPATPSALSDDFHDTFSCMSGADSGSPSLRTSLDEPSDSFVEALNSALCTSPPLPRPTSVTSLPTVVPAAAAPAPAAPAQWPALTPGCVWGTPANGPVPPPLPCSVAAAATPSWAGLSPAPPAPVLIKPGGAAPAPAAPVLPLAAAAEVAPSMDFLLSDLLAPKPGAAPGPLGLKLRKSSSLLNLINSTLSTDAPTACGPTPMVCC</sequence>
<protein>
    <recommendedName>
        <fullName evidence="2">Response regulatory domain-containing protein</fullName>
    </recommendedName>
</protein>
<gene>
    <name evidence="3" type="ORF">C2E20_1618</name>
</gene>
<feature type="domain" description="Response regulatory" evidence="2">
    <location>
        <begin position="1"/>
        <end position="39"/>
    </location>
</feature>
<name>A0A2P6VMX8_9CHLO</name>
<proteinExistence type="predicted"/>
<evidence type="ECO:0000256" key="1">
    <source>
        <dbReference type="PROSITE-ProRule" id="PRU00169"/>
    </source>
</evidence>
<dbReference type="OrthoDB" id="60033at2759"/>
<accession>A0A2P6VMX8</accession>
<organism evidence="3 4">
    <name type="scientific">Micractinium conductrix</name>
    <dbReference type="NCBI Taxonomy" id="554055"/>
    <lineage>
        <taxon>Eukaryota</taxon>
        <taxon>Viridiplantae</taxon>
        <taxon>Chlorophyta</taxon>
        <taxon>core chlorophytes</taxon>
        <taxon>Trebouxiophyceae</taxon>
        <taxon>Chlorellales</taxon>
        <taxon>Chlorellaceae</taxon>
        <taxon>Chlorella clade</taxon>
        <taxon>Micractinium</taxon>
    </lineage>
</organism>
<evidence type="ECO:0000313" key="4">
    <source>
        <dbReference type="Proteomes" id="UP000239649"/>
    </source>
</evidence>